<evidence type="ECO:0000313" key="3">
    <source>
        <dbReference type="Proteomes" id="UP000319478"/>
    </source>
</evidence>
<protein>
    <submittedName>
        <fullName evidence="2">Uncharacterized protein</fullName>
    </submittedName>
</protein>
<gene>
    <name evidence="2" type="ORF">GHA01_29740</name>
</gene>
<keyword evidence="3" id="KW-1185">Reference proteome</keyword>
<keyword evidence="1" id="KW-1133">Transmembrane helix</keyword>
<accession>A0ABQ0SIC0</accession>
<dbReference type="EMBL" id="BJNN01000172">
    <property type="protein sequence ID" value="GEC65125.1"/>
    <property type="molecule type" value="Genomic_DNA"/>
</dbReference>
<feature type="transmembrane region" description="Helical" evidence="1">
    <location>
        <begin position="31"/>
        <end position="49"/>
    </location>
</feature>
<name>A0ABQ0SIC0_NOVHA</name>
<keyword evidence="1" id="KW-0472">Membrane</keyword>
<dbReference type="Proteomes" id="UP000319478">
    <property type="component" value="Unassembled WGS sequence"/>
</dbReference>
<proteinExistence type="predicted"/>
<reference evidence="2 3" key="1">
    <citation type="submission" date="2019-06" db="EMBL/GenBank/DDBJ databases">
        <title>Whole genome shotgun sequence of Komagataeibacter hansenii NBRC 14820.</title>
        <authorList>
            <person name="Hosoyama A."/>
            <person name="Uohara A."/>
            <person name="Ohji S."/>
            <person name="Ichikawa N."/>
        </authorList>
    </citation>
    <scope>NUCLEOTIDE SEQUENCE [LARGE SCALE GENOMIC DNA]</scope>
    <source>
        <strain evidence="2 3">NBRC 14820</strain>
    </source>
</reference>
<evidence type="ECO:0000256" key="1">
    <source>
        <dbReference type="SAM" id="Phobius"/>
    </source>
</evidence>
<sequence length="65" mass="7266">MPHQAAPAWDRTDSGGAFPLPRMLAHRGMRYVLMICAMLLAAVFCYMVLDMVMQTGNDVANSHPW</sequence>
<evidence type="ECO:0000313" key="2">
    <source>
        <dbReference type="EMBL" id="GEC65125.1"/>
    </source>
</evidence>
<organism evidence="2 3">
    <name type="scientific">Novacetimonas hansenii</name>
    <name type="common">Komagataeibacter hansenii</name>
    <dbReference type="NCBI Taxonomy" id="436"/>
    <lineage>
        <taxon>Bacteria</taxon>
        <taxon>Pseudomonadati</taxon>
        <taxon>Pseudomonadota</taxon>
        <taxon>Alphaproteobacteria</taxon>
        <taxon>Acetobacterales</taxon>
        <taxon>Acetobacteraceae</taxon>
        <taxon>Novacetimonas</taxon>
    </lineage>
</organism>
<keyword evidence="1" id="KW-0812">Transmembrane</keyword>
<comment type="caution">
    <text evidence="2">The sequence shown here is derived from an EMBL/GenBank/DDBJ whole genome shotgun (WGS) entry which is preliminary data.</text>
</comment>